<gene>
    <name evidence="1" type="ORF">Q604_UNBC03634G0001</name>
</gene>
<sequence>MKTQTVGGVAGGRSVIVSSLLTVPTYPHHSSQVGWRPLIGGGDLFPRPVVGG</sequence>
<dbReference type="AlphaFoldDB" id="W1YIW0"/>
<evidence type="ECO:0000313" key="1">
    <source>
        <dbReference type="EMBL" id="ETJ42402.1"/>
    </source>
</evidence>
<feature type="non-terminal residue" evidence="1">
    <location>
        <position position="52"/>
    </location>
</feature>
<accession>W1YIW0</accession>
<proteinExistence type="predicted"/>
<comment type="caution">
    <text evidence="1">The sequence shown here is derived from an EMBL/GenBank/DDBJ whole genome shotgun (WGS) entry which is preliminary data.</text>
</comment>
<protein>
    <submittedName>
        <fullName evidence="1">Uncharacterized protein</fullName>
    </submittedName>
</protein>
<reference evidence="1" key="1">
    <citation type="submission" date="2013-12" db="EMBL/GenBank/DDBJ databases">
        <title>A Varibaculum cambriense genome reconstructed from a premature infant gut community with otherwise low bacterial novelty that shifts toward anaerobic metabolism during the third week of life.</title>
        <authorList>
            <person name="Brown C.T."/>
            <person name="Sharon I."/>
            <person name="Thomas B.C."/>
            <person name="Castelle C.J."/>
            <person name="Morowitz M.J."/>
            <person name="Banfield J.F."/>
        </authorList>
    </citation>
    <scope>NUCLEOTIDE SEQUENCE</scope>
</reference>
<organism evidence="1">
    <name type="scientific">human gut metagenome</name>
    <dbReference type="NCBI Taxonomy" id="408170"/>
    <lineage>
        <taxon>unclassified sequences</taxon>
        <taxon>metagenomes</taxon>
        <taxon>organismal metagenomes</taxon>
    </lineage>
</organism>
<name>W1YIW0_9ZZZZ</name>
<dbReference type="EMBL" id="AZMM01003634">
    <property type="protein sequence ID" value="ETJ42402.1"/>
    <property type="molecule type" value="Genomic_DNA"/>
</dbReference>